<name>A0ABQ0JUB5_9BACT</name>
<sequence length="146" mass="16435">MITLDKKTYVHFQAALLSYQYIYSYLVKGGGDGVADVVQNLIDAAKQGIETESEGTGEDMMQNILEVGEKLKNAKGRNAQHEAFFAISDAFISYFGSWPNQLIRNRLKICRCKNGHQWLQPESSPTACPYATNKFLDCLIIVETKY</sequence>
<evidence type="ECO:0000313" key="2">
    <source>
        <dbReference type="Proteomes" id="UP000032309"/>
    </source>
</evidence>
<proteinExistence type="predicted"/>
<accession>A0ABQ0JUB5</accession>
<dbReference type="Proteomes" id="UP000032309">
    <property type="component" value="Unassembled WGS sequence"/>
</dbReference>
<dbReference type="EMBL" id="BAFN01000001">
    <property type="protein sequence ID" value="GAN32330.1"/>
    <property type="molecule type" value="Genomic_DNA"/>
</dbReference>
<reference evidence="2" key="1">
    <citation type="journal article" date="2015" name="Genome Announc.">
        <title>Draft Genome Sequence of an Anaerobic Ammonium-Oxidizing Bacterium, "Candidatus Brocadia sinica".</title>
        <authorList>
            <person name="Oshiki M."/>
            <person name="Shinyako-Hata K."/>
            <person name="Satoh H."/>
            <person name="Okabe S."/>
        </authorList>
    </citation>
    <scope>NUCLEOTIDE SEQUENCE [LARGE SCALE GENOMIC DNA]</scope>
    <source>
        <strain evidence="2">JPN1</strain>
    </source>
</reference>
<organism evidence="1 2">
    <name type="scientific">Candidatus Brocadia sinica JPN1</name>
    <dbReference type="NCBI Taxonomy" id="1197129"/>
    <lineage>
        <taxon>Bacteria</taxon>
        <taxon>Pseudomonadati</taxon>
        <taxon>Planctomycetota</taxon>
        <taxon>Candidatus Brocadiia</taxon>
        <taxon>Candidatus Brocadiales</taxon>
        <taxon>Candidatus Brocadiaceae</taxon>
        <taxon>Candidatus Brocadia</taxon>
    </lineage>
</organism>
<protein>
    <submittedName>
        <fullName evidence="1">Uncharacterized protein</fullName>
    </submittedName>
</protein>
<gene>
    <name evidence="1" type="ORF">BROSI_A0842</name>
</gene>
<evidence type="ECO:0000313" key="1">
    <source>
        <dbReference type="EMBL" id="GAN32330.1"/>
    </source>
</evidence>
<comment type="caution">
    <text evidence="1">The sequence shown here is derived from an EMBL/GenBank/DDBJ whole genome shotgun (WGS) entry which is preliminary data.</text>
</comment>
<keyword evidence="2" id="KW-1185">Reference proteome</keyword>